<keyword evidence="3" id="KW-1185">Reference proteome</keyword>
<name>A0AAV4CY79_9GAST</name>
<gene>
    <name evidence="2" type="ORF">PoB_006339900</name>
</gene>
<accession>A0AAV4CY79</accession>
<evidence type="ECO:0000313" key="3">
    <source>
        <dbReference type="Proteomes" id="UP000735302"/>
    </source>
</evidence>
<dbReference type="Proteomes" id="UP000735302">
    <property type="component" value="Unassembled WGS sequence"/>
</dbReference>
<protein>
    <submittedName>
        <fullName evidence="2">Uncharacterized protein</fullName>
    </submittedName>
</protein>
<reference evidence="2 3" key="1">
    <citation type="journal article" date="2021" name="Elife">
        <title>Chloroplast acquisition without the gene transfer in kleptoplastic sea slugs, Plakobranchus ocellatus.</title>
        <authorList>
            <person name="Maeda T."/>
            <person name="Takahashi S."/>
            <person name="Yoshida T."/>
            <person name="Shimamura S."/>
            <person name="Takaki Y."/>
            <person name="Nagai Y."/>
            <person name="Toyoda A."/>
            <person name="Suzuki Y."/>
            <person name="Arimoto A."/>
            <person name="Ishii H."/>
            <person name="Satoh N."/>
            <person name="Nishiyama T."/>
            <person name="Hasebe M."/>
            <person name="Maruyama T."/>
            <person name="Minagawa J."/>
            <person name="Obokata J."/>
            <person name="Shigenobu S."/>
        </authorList>
    </citation>
    <scope>NUCLEOTIDE SEQUENCE [LARGE SCALE GENOMIC DNA]</scope>
</reference>
<dbReference type="AlphaFoldDB" id="A0AAV4CY79"/>
<evidence type="ECO:0000256" key="1">
    <source>
        <dbReference type="SAM" id="MobiDB-lite"/>
    </source>
</evidence>
<comment type="caution">
    <text evidence="2">The sequence shown here is derived from an EMBL/GenBank/DDBJ whole genome shotgun (WGS) entry which is preliminary data.</text>
</comment>
<sequence>MKSLSSIDSVHFNVSKNDIPKAPSMEQLSPISNDPVKKFTETNSHVQWRKYHSTSDLLKSNDLPRPLADCRASCENLSEAVSLPPSSIGTLSSNVFSTVSIPDQQHSIYSASTQRVAFSDVRDKLELLFSKRQTDNTRVKQTLNGLPEIISGSAIDPQVRDIKNVDISPDEEKRYAVMDDQDNVDPVAAPTNFCQSRVSFKQSASNFAASVSEDPFAALSTKQIHPLLEDESCSGGFQNPDPNGQEDTESGIYLETYCRESAEKQHDKQDSYDKQKREEEADDFLWCVKILSPISIFI</sequence>
<feature type="region of interest" description="Disordered" evidence="1">
    <location>
        <begin position="15"/>
        <end position="36"/>
    </location>
</feature>
<proteinExistence type="predicted"/>
<evidence type="ECO:0000313" key="2">
    <source>
        <dbReference type="EMBL" id="GFO36894.1"/>
    </source>
</evidence>
<organism evidence="2 3">
    <name type="scientific">Plakobranchus ocellatus</name>
    <dbReference type="NCBI Taxonomy" id="259542"/>
    <lineage>
        <taxon>Eukaryota</taxon>
        <taxon>Metazoa</taxon>
        <taxon>Spiralia</taxon>
        <taxon>Lophotrochozoa</taxon>
        <taxon>Mollusca</taxon>
        <taxon>Gastropoda</taxon>
        <taxon>Heterobranchia</taxon>
        <taxon>Euthyneura</taxon>
        <taxon>Panpulmonata</taxon>
        <taxon>Sacoglossa</taxon>
        <taxon>Placobranchoidea</taxon>
        <taxon>Plakobranchidae</taxon>
        <taxon>Plakobranchus</taxon>
    </lineage>
</organism>
<feature type="region of interest" description="Disordered" evidence="1">
    <location>
        <begin position="230"/>
        <end position="252"/>
    </location>
</feature>
<dbReference type="EMBL" id="BLXT01007159">
    <property type="protein sequence ID" value="GFO36894.1"/>
    <property type="molecule type" value="Genomic_DNA"/>
</dbReference>